<organism evidence="1 2">
    <name type="scientific">Actinacidiphila glaucinigra</name>
    <dbReference type="NCBI Taxonomy" id="235986"/>
    <lineage>
        <taxon>Bacteria</taxon>
        <taxon>Bacillati</taxon>
        <taxon>Actinomycetota</taxon>
        <taxon>Actinomycetes</taxon>
        <taxon>Kitasatosporales</taxon>
        <taxon>Streptomycetaceae</taxon>
        <taxon>Actinacidiphila</taxon>
    </lineage>
</organism>
<evidence type="ECO:0000313" key="2">
    <source>
        <dbReference type="Proteomes" id="UP000198280"/>
    </source>
</evidence>
<dbReference type="Proteomes" id="UP000198280">
    <property type="component" value="Unassembled WGS sequence"/>
</dbReference>
<keyword evidence="2" id="KW-1185">Reference proteome</keyword>
<evidence type="ECO:0000313" key="1">
    <source>
        <dbReference type="EMBL" id="SNS19144.1"/>
    </source>
</evidence>
<dbReference type="EMBL" id="FZOF01000004">
    <property type="protein sequence ID" value="SNS19144.1"/>
    <property type="molecule type" value="Genomic_DNA"/>
</dbReference>
<proteinExistence type="predicted"/>
<sequence length="105" mass="11595">MTAPTGPVILFDDDLYMYVLANAAHAEAYWEEPGEYTRGFDARARPLRMTGEPHRVTLELTGAAPDEAALRRLVADHYRRFLPREAPPRAAGLAEFVASLPLDAG</sequence>
<accession>A0A239CI65</accession>
<dbReference type="RefSeq" id="WP_089223155.1">
    <property type="nucleotide sequence ID" value="NZ_FZOF01000004.1"/>
</dbReference>
<reference evidence="1 2" key="1">
    <citation type="submission" date="2017-06" db="EMBL/GenBank/DDBJ databases">
        <authorList>
            <person name="Kim H.J."/>
            <person name="Triplett B.A."/>
        </authorList>
    </citation>
    <scope>NUCLEOTIDE SEQUENCE [LARGE SCALE GENOMIC DNA]</scope>
    <source>
        <strain evidence="1 2">CGMCC 4.1858</strain>
    </source>
</reference>
<name>A0A239CI65_9ACTN</name>
<dbReference type="OrthoDB" id="4212972at2"/>
<protein>
    <submittedName>
        <fullName evidence="1">Uncharacterized protein</fullName>
    </submittedName>
</protein>
<gene>
    <name evidence="1" type="ORF">SAMN05216252_10414</name>
</gene>
<dbReference type="AlphaFoldDB" id="A0A239CI65"/>